<dbReference type="InterPro" id="IPR050166">
    <property type="entry name" value="ABC_transporter_ATP-bind"/>
</dbReference>
<dbReference type="GO" id="GO:0005886">
    <property type="term" value="C:plasma membrane"/>
    <property type="evidence" value="ECO:0007669"/>
    <property type="project" value="UniProtKB-SubCell"/>
</dbReference>
<accession>A0A395XJ49</accession>
<dbReference type="EMBL" id="QSRA01000015">
    <property type="protein sequence ID" value="RGK81322.1"/>
    <property type="molecule type" value="Genomic_DNA"/>
</dbReference>
<keyword evidence="3" id="KW-1003">Cell membrane</keyword>
<feature type="domain" description="ABC transporter" evidence="7">
    <location>
        <begin position="4"/>
        <end position="239"/>
    </location>
</feature>
<dbReference type="Proteomes" id="UP000261324">
    <property type="component" value="Unassembled WGS sequence"/>
</dbReference>
<evidence type="ECO:0000256" key="1">
    <source>
        <dbReference type="ARBA" id="ARBA00004202"/>
    </source>
</evidence>
<name>A0A395XJ49_9FIRM</name>
<keyword evidence="6" id="KW-0472">Membrane</keyword>
<dbReference type="SUPFAM" id="SSF52540">
    <property type="entry name" value="P-loop containing nucleoside triphosphate hydrolases"/>
    <property type="match status" value="1"/>
</dbReference>
<evidence type="ECO:0000313" key="13">
    <source>
        <dbReference type="Proteomes" id="UP000266376"/>
    </source>
</evidence>
<evidence type="ECO:0000256" key="2">
    <source>
        <dbReference type="ARBA" id="ARBA00022448"/>
    </source>
</evidence>
<gene>
    <name evidence="11" type="primary">cmpD_3</name>
    <name evidence="11" type="ORF">DFSSTS7063_00319</name>
    <name evidence="10" type="ORF">DWV67_13265</name>
    <name evidence="9" type="ORF">DXC93_11345</name>
    <name evidence="8" type="ORF">HF855_13595</name>
</gene>
<dbReference type="Proteomes" id="UP000358366">
    <property type="component" value="Unassembled WGS sequence"/>
</dbReference>
<evidence type="ECO:0000313" key="14">
    <source>
        <dbReference type="Proteomes" id="UP000358366"/>
    </source>
</evidence>
<dbReference type="RefSeq" id="WP_117660372.1">
    <property type="nucleotide sequence ID" value="NZ_CABHNI010000008.1"/>
</dbReference>
<evidence type="ECO:0000313" key="12">
    <source>
        <dbReference type="Proteomes" id="UP000261324"/>
    </source>
</evidence>
<dbReference type="Proteomes" id="UP000580130">
    <property type="component" value="Unassembled WGS sequence"/>
</dbReference>
<dbReference type="PANTHER" id="PTHR42788">
    <property type="entry name" value="TAURINE IMPORT ATP-BINDING PROTEIN-RELATED"/>
    <property type="match status" value="1"/>
</dbReference>
<dbReference type="EC" id="3.6.3.-" evidence="11"/>
<evidence type="ECO:0000313" key="11">
    <source>
        <dbReference type="EMBL" id="VUW93518.1"/>
    </source>
</evidence>
<dbReference type="AlphaFoldDB" id="A0A395XJ49"/>
<keyword evidence="4" id="KW-0547">Nucleotide-binding</keyword>
<evidence type="ECO:0000256" key="5">
    <source>
        <dbReference type="ARBA" id="ARBA00022840"/>
    </source>
</evidence>
<dbReference type="EMBL" id="CABHNI010000008">
    <property type="protein sequence ID" value="VUW93518.1"/>
    <property type="molecule type" value="Genomic_DNA"/>
</dbReference>
<reference evidence="11 14" key="2">
    <citation type="submission" date="2019-07" db="EMBL/GenBank/DDBJ databases">
        <authorList>
            <person name="Hibberd C M."/>
            <person name="Gehrig L. J."/>
            <person name="Chang H.-W."/>
            <person name="Venkatesh S."/>
        </authorList>
    </citation>
    <scope>NUCLEOTIDE SEQUENCE [LARGE SCALE GENOMIC DNA]</scope>
    <source>
        <strain evidence="11">Dorea_formicigenerans_SSTS_Bg7063</strain>
    </source>
</reference>
<dbReference type="Pfam" id="PF00005">
    <property type="entry name" value="ABC_tran"/>
    <property type="match status" value="1"/>
</dbReference>
<comment type="subcellular location">
    <subcellularLocation>
        <location evidence="1">Cell membrane</location>
        <topology evidence="1">Peripheral membrane protein</topology>
    </subcellularLocation>
</comment>
<evidence type="ECO:0000313" key="10">
    <source>
        <dbReference type="EMBL" id="RGW50534.1"/>
    </source>
</evidence>
<evidence type="ECO:0000313" key="9">
    <source>
        <dbReference type="EMBL" id="RGK81322.1"/>
    </source>
</evidence>
<dbReference type="GO" id="GO:0005524">
    <property type="term" value="F:ATP binding"/>
    <property type="evidence" value="ECO:0007669"/>
    <property type="project" value="UniProtKB-KW"/>
</dbReference>
<evidence type="ECO:0000256" key="3">
    <source>
        <dbReference type="ARBA" id="ARBA00022475"/>
    </source>
</evidence>
<evidence type="ECO:0000256" key="6">
    <source>
        <dbReference type="ARBA" id="ARBA00023136"/>
    </source>
</evidence>
<dbReference type="Proteomes" id="UP000266376">
    <property type="component" value="Unassembled WGS sequence"/>
</dbReference>
<dbReference type="SMART" id="SM00382">
    <property type="entry name" value="AAA"/>
    <property type="match status" value="1"/>
</dbReference>
<keyword evidence="5 10" id="KW-0067">ATP-binding</keyword>
<dbReference type="InterPro" id="IPR027417">
    <property type="entry name" value="P-loop_NTPase"/>
</dbReference>
<sequence length="261" mass="29377">MEKILINDLSFAYPDEPNRLIIKDINLEIEQGEFVCLLGQSGCGKSTLLKLLAGLQKPSQGEITIDGNPIKGASLERTVVFQDYGLFPWMTAGENILLALQQKYPKQPKKELKNRAMEMLKQVGLDESVYKKLPKELSGGMKQRCAIARSLGVDAPILLMDEPFGALDAVTRAKLQDLILQLWSKEEVKKTVFFVTHDVDEALLLANRIIVLGQSPSNVIYDCKIPDEKRATRENQFENIEVLKLRNELIKQINQDVMSHA</sequence>
<keyword evidence="2" id="KW-0813">Transport</keyword>
<evidence type="ECO:0000313" key="8">
    <source>
        <dbReference type="EMBL" id="NME58391.1"/>
    </source>
</evidence>
<dbReference type="InterPro" id="IPR003593">
    <property type="entry name" value="AAA+_ATPase"/>
</dbReference>
<protein>
    <submittedName>
        <fullName evidence="10">ABC transporter ATP-binding protein</fullName>
    </submittedName>
    <submittedName>
        <fullName evidence="11">Bicarbonate transport ATP-binding protein CmpD</fullName>
        <ecNumber evidence="11">3.6.3.-</ecNumber>
    </submittedName>
</protein>
<dbReference type="EMBL" id="QSAJ01000040">
    <property type="protein sequence ID" value="RGW50534.1"/>
    <property type="molecule type" value="Genomic_DNA"/>
</dbReference>
<dbReference type="CDD" id="cd03293">
    <property type="entry name" value="ABC_NrtD_SsuB_transporters"/>
    <property type="match status" value="1"/>
</dbReference>
<dbReference type="PROSITE" id="PS50893">
    <property type="entry name" value="ABC_TRANSPORTER_2"/>
    <property type="match status" value="1"/>
</dbReference>
<dbReference type="GO" id="GO:0016887">
    <property type="term" value="F:ATP hydrolysis activity"/>
    <property type="evidence" value="ECO:0007669"/>
    <property type="project" value="InterPro"/>
</dbReference>
<keyword evidence="11" id="KW-0378">Hydrolase</keyword>
<reference evidence="12 13" key="1">
    <citation type="submission" date="2018-08" db="EMBL/GenBank/DDBJ databases">
        <title>A genome reference for cultivated species of the human gut microbiota.</title>
        <authorList>
            <person name="Zou Y."/>
            <person name="Xue W."/>
            <person name="Luo G."/>
        </authorList>
    </citation>
    <scope>NUCLEOTIDE SEQUENCE [LARGE SCALE GENOMIC DNA]</scope>
    <source>
        <strain evidence="10 13">AF12-11</strain>
        <strain evidence="9 12">TF09-3</strain>
    </source>
</reference>
<dbReference type="InterPro" id="IPR003439">
    <property type="entry name" value="ABC_transporter-like_ATP-bd"/>
</dbReference>
<evidence type="ECO:0000259" key="7">
    <source>
        <dbReference type="PROSITE" id="PS50893"/>
    </source>
</evidence>
<evidence type="ECO:0000256" key="4">
    <source>
        <dbReference type="ARBA" id="ARBA00022741"/>
    </source>
</evidence>
<evidence type="ECO:0000313" key="15">
    <source>
        <dbReference type="Proteomes" id="UP000580130"/>
    </source>
</evidence>
<dbReference type="Gene3D" id="3.40.50.300">
    <property type="entry name" value="P-loop containing nucleotide triphosphate hydrolases"/>
    <property type="match status" value="1"/>
</dbReference>
<dbReference type="PANTHER" id="PTHR42788:SF7">
    <property type="entry name" value="NITRATE ABC TRANSPORTER ATP-BINDING PROTEIN"/>
    <property type="match status" value="1"/>
</dbReference>
<dbReference type="EMBL" id="JABAFX010000056">
    <property type="protein sequence ID" value="NME58391.1"/>
    <property type="molecule type" value="Genomic_DNA"/>
</dbReference>
<proteinExistence type="predicted"/>
<reference evidence="8 15" key="3">
    <citation type="submission" date="2020-04" db="EMBL/GenBank/DDBJ databases">
        <authorList>
            <person name="Hitch T.C.A."/>
            <person name="Wylensek D."/>
            <person name="Clavel T."/>
        </authorList>
    </citation>
    <scope>NUCLEOTIDE SEQUENCE [LARGE SCALE GENOMIC DNA]</scope>
    <source>
        <strain evidence="8 15">BSM-383-APC-5F</strain>
    </source>
</reference>
<organism evidence="10 13">
    <name type="scientific">Dorea formicigenerans</name>
    <dbReference type="NCBI Taxonomy" id="39486"/>
    <lineage>
        <taxon>Bacteria</taxon>
        <taxon>Bacillati</taxon>
        <taxon>Bacillota</taxon>
        <taxon>Clostridia</taxon>
        <taxon>Lachnospirales</taxon>
        <taxon>Lachnospiraceae</taxon>
        <taxon>Dorea</taxon>
    </lineage>
</organism>